<feature type="region of interest" description="Disordered" evidence="6">
    <location>
        <begin position="631"/>
        <end position="655"/>
    </location>
</feature>
<feature type="compositionally biased region" description="Low complexity" evidence="6">
    <location>
        <begin position="264"/>
        <end position="273"/>
    </location>
</feature>
<sequence>MSAANDKNETSRFLGEGVSFKAKLIGILEVSEARGDRMCQEALSDLKMAIRAAGEHKQRITINIAIDGLRLRDEKTGDSLYHHPVHKISFIAQDMTDSRAFGYIFGSPDTGHRFFGIKTDKAASQVVIAMRDLFQVVFALKKKEIELAKQHLDKNRYGTSSIFSDSTVSSTKALSQDTTTKATSDTKSGTVSSEVKSEGPAVADLVDLELELNSLQQGITQMERITPSDPFGSKDDPFGDSFTTYPPKPILPPPPSGRERSSRASESSSIFSPKTPHTMGSADASSTAETSLFNAERDFNFSHEFSSSHEEPSSGDWFTPSVGDKIFEEPPLVPEPSKEQQQHELTKQEILSQFDVFTELDPLGMRTGKIKPYIDKKDFFQELKNPPKKVLNDLVSEKQPQEAKLFNANFDHQQQLSTTPKSGSGVYSADPFGEDPFDKTDPFAETDFSKQDPFDTENFGLDFKVFNKDIKPSDFAEKFKFPPLSTSEGLQSIFQSTLAKSPNKTLGLDKQMSLTSTSPRTVQFNKQNTFDVKFDDKTLSKMSQIHENRSLDMSSESECAPEPPPRPQSGLVQIKPPPLPPKKQPGDLCSKPPPRPPYTDESHYDYMDNYETGPNSLELIKRLDKSPQLPAPARKAKFESDFMSPPQRPKKTVQCATRMVERRRLSYTHIIS</sequence>
<dbReference type="InterPro" id="IPR006020">
    <property type="entry name" value="PTB/PI_dom"/>
</dbReference>
<dbReference type="PANTHER" id="PTHR47695">
    <property type="entry name" value="PID DOMAIN-CONTAINING PROTEIN"/>
    <property type="match status" value="1"/>
</dbReference>
<reference evidence="8" key="1">
    <citation type="submission" date="2019-08" db="EMBL/GenBank/DDBJ databases">
        <title>The genome of the North American firefly Photinus pyralis.</title>
        <authorList>
            <consortium name="Photinus pyralis genome working group"/>
            <person name="Fallon T.R."/>
            <person name="Sander Lower S.E."/>
            <person name="Weng J.-K."/>
        </authorList>
    </citation>
    <scope>NUCLEOTIDE SEQUENCE</scope>
    <source>
        <strain evidence="8">TRF0915ILg1</strain>
        <tissue evidence="8">Whole body</tissue>
    </source>
</reference>
<dbReference type="CDD" id="cd01215">
    <property type="entry name" value="PTB_Dab"/>
    <property type="match status" value="1"/>
</dbReference>
<keyword evidence="3" id="KW-0963">Cytoplasm</keyword>
<dbReference type="SMART" id="SM00462">
    <property type="entry name" value="PTB"/>
    <property type="match status" value="1"/>
</dbReference>
<keyword evidence="4" id="KW-0597">Phosphoprotein</keyword>
<comment type="subcellular location">
    <subcellularLocation>
        <location evidence="1">Cytoplasm</location>
    </subcellularLocation>
</comment>
<keyword evidence="9" id="KW-1185">Reference proteome</keyword>
<feature type="region of interest" description="Disordered" evidence="6">
    <location>
        <begin position="173"/>
        <end position="198"/>
    </location>
</feature>
<accession>A0A8K0DBL0</accession>
<dbReference type="GO" id="GO:0030154">
    <property type="term" value="P:cell differentiation"/>
    <property type="evidence" value="ECO:0007669"/>
    <property type="project" value="UniProtKB-KW"/>
</dbReference>
<dbReference type="FunFam" id="2.30.29.30:FF:000262">
    <property type="entry name" value="Disabled, isoform F"/>
    <property type="match status" value="1"/>
</dbReference>
<dbReference type="InterPro" id="IPR011993">
    <property type="entry name" value="PH-like_dom_sf"/>
</dbReference>
<dbReference type="GO" id="GO:0005737">
    <property type="term" value="C:cytoplasm"/>
    <property type="evidence" value="ECO:0007669"/>
    <property type="project" value="UniProtKB-SubCell"/>
</dbReference>
<dbReference type="EMBL" id="VTPC01002111">
    <property type="protein sequence ID" value="KAF2900572.1"/>
    <property type="molecule type" value="Genomic_DNA"/>
</dbReference>
<evidence type="ECO:0000313" key="8">
    <source>
        <dbReference type="EMBL" id="KAF2900572.1"/>
    </source>
</evidence>
<evidence type="ECO:0000256" key="1">
    <source>
        <dbReference type="ARBA" id="ARBA00004496"/>
    </source>
</evidence>
<organism evidence="8 9">
    <name type="scientific">Ignelater luminosus</name>
    <name type="common">Cucubano</name>
    <name type="synonym">Pyrophorus luminosus</name>
    <dbReference type="NCBI Taxonomy" id="2038154"/>
    <lineage>
        <taxon>Eukaryota</taxon>
        <taxon>Metazoa</taxon>
        <taxon>Ecdysozoa</taxon>
        <taxon>Arthropoda</taxon>
        <taxon>Hexapoda</taxon>
        <taxon>Insecta</taxon>
        <taxon>Pterygota</taxon>
        <taxon>Neoptera</taxon>
        <taxon>Endopterygota</taxon>
        <taxon>Coleoptera</taxon>
        <taxon>Polyphaga</taxon>
        <taxon>Elateriformia</taxon>
        <taxon>Elateroidea</taxon>
        <taxon>Elateridae</taxon>
        <taxon>Agrypninae</taxon>
        <taxon>Pyrophorini</taxon>
        <taxon>Ignelater</taxon>
    </lineage>
</organism>
<name>A0A8K0DBL0_IGNLU</name>
<keyword evidence="5" id="KW-0221">Differentiation</keyword>
<dbReference type="PROSITE" id="PS01179">
    <property type="entry name" value="PID"/>
    <property type="match status" value="1"/>
</dbReference>
<comment type="caution">
    <text evidence="8">The sequence shown here is derived from an EMBL/GenBank/DDBJ whole genome shotgun (WGS) entry which is preliminary data.</text>
</comment>
<evidence type="ECO:0000256" key="6">
    <source>
        <dbReference type="SAM" id="MobiDB-lite"/>
    </source>
</evidence>
<dbReference type="OrthoDB" id="10069833at2759"/>
<protein>
    <recommendedName>
        <fullName evidence="7">PID domain-containing protein</fullName>
    </recommendedName>
</protein>
<feature type="region of interest" description="Disordered" evidence="6">
    <location>
        <begin position="222"/>
        <end position="291"/>
    </location>
</feature>
<dbReference type="AlphaFoldDB" id="A0A8K0DBL0"/>
<feature type="compositionally biased region" description="Low complexity" evidence="6">
    <location>
        <begin position="173"/>
        <end position="190"/>
    </location>
</feature>
<dbReference type="Proteomes" id="UP000801492">
    <property type="component" value="Unassembled WGS sequence"/>
</dbReference>
<evidence type="ECO:0000256" key="4">
    <source>
        <dbReference type="ARBA" id="ARBA00022553"/>
    </source>
</evidence>
<dbReference type="Pfam" id="PF00640">
    <property type="entry name" value="PID"/>
    <property type="match status" value="1"/>
</dbReference>
<feature type="compositionally biased region" description="Pro residues" evidence="6">
    <location>
        <begin position="246"/>
        <end position="256"/>
    </location>
</feature>
<gene>
    <name evidence="8" type="ORF">ILUMI_05614</name>
</gene>
<dbReference type="InterPro" id="IPR048561">
    <property type="entry name" value="Dab_PTB"/>
</dbReference>
<evidence type="ECO:0000256" key="5">
    <source>
        <dbReference type="ARBA" id="ARBA00022782"/>
    </source>
</evidence>
<evidence type="ECO:0000259" key="7">
    <source>
        <dbReference type="PROSITE" id="PS01179"/>
    </source>
</evidence>
<dbReference type="PANTHER" id="PTHR47695:SF3">
    <property type="entry name" value="PID DOMAIN-CONTAINING PROTEIN"/>
    <property type="match status" value="1"/>
</dbReference>
<evidence type="ECO:0000256" key="2">
    <source>
        <dbReference type="ARBA" id="ARBA00022473"/>
    </source>
</evidence>
<feature type="region of interest" description="Disordered" evidence="6">
    <location>
        <begin position="548"/>
        <end position="611"/>
    </location>
</feature>
<evidence type="ECO:0000256" key="3">
    <source>
        <dbReference type="ARBA" id="ARBA00022490"/>
    </source>
</evidence>
<keyword evidence="2" id="KW-0217">Developmental protein</keyword>
<dbReference type="Gene3D" id="2.30.29.30">
    <property type="entry name" value="Pleckstrin-homology domain (PH domain)/Phosphotyrosine-binding domain (PTB)"/>
    <property type="match status" value="1"/>
</dbReference>
<proteinExistence type="predicted"/>
<dbReference type="SUPFAM" id="SSF50729">
    <property type="entry name" value="PH domain-like"/>
    <property type="match status" value="1"/>
</dbReference>
<feature type="region of interest" description="Disordered" evidence="6">
    <location>
        <begin position="304"/>
        <end position="344"/>
    </location>
</feature>
<evidence type="ECO:0000313" key="9">
    <source>
        <dbReference type="Proteomes" id="UP000801492"/>
    </source>
</evidence>
<feature type="domain" description="PID" evidence="7">
    <location>
        <begin position="14"/>
        <end position="146"/>
    </location>
</feature>